<evidence type="ECO:0000259" key="2">
    <source>
        <dbReference type="PROSITE" id="PS50883"/>
    </source>
</evidence>
<dbReference type="GO" id="GO:0071111">
    <property type="term" value="F:cyclic-guanylate-specific phosphodiesterase activity"/>
    <property type="evidence" value="ECO:0007669"/>
    <property type="project" value="InterPro"/>
</dbReference>
<dbReference type="SUPFAM" id="SSF141868">
    <property type="entry name" value="EAL domain-like"/>
    <property type="match status" value="1"/>
</dbReference>
<proteinExistence type="predicted"/>
<reference evidence="3" key="1">
    <citation type="submission" date="2021-11" db="EMBL/GenBank/DDBJ databases">
        <title>BS-T2-15 a new species belonging to the Comamonadaceae family isolated from the soil of a French oak forest.</title>
        <authorList>
            <person name="Mieszkin S."/>
            <person name="Alain K."/>
        </authorList>
    </citation>
    <scope>NUCLEOTIDE SEQUENCE</scope>
    <source>
        <strain evidence="3">BS-T2-15</strain>
    </source>
</reference>
<dbReference type="SUPFAM" id="SSF103190">
    <property type="entry name" value="Sensory domain-like"/>
    <property type="match status" value="1"/>
</dbReference>
<accession>A0A9X1YTB5</accession>
<dbReference type="PANTHER" id="PTHR33121:SF76">
    <property type="entry name" value="SIGNALING PROTEIN"/>
    <property type="match status" value="1"/>
</dbReference>
<dbReference type="InterPro" id="IPR029151">
    <property type="entry name" value="Sensor-like_sf"/>
</dbReference>
<dbReference type="RefSeq" id="WP_275685548.1">
    <property type="nucleotide sequence ID" value="NZ_JAJLJH010000015.1"/>
</dbReference>
<dbReference type="SMART" id="SM00052">
    <property type="entry name" value="EAL"/>
    <property type="match status" value="1"/>
</dbReference>
<dbReference type="Gene3D" id="3.30.450.20">
    <property type="entry name" value="PAS domain"/>
    <property type="match status" value="1"/>
</dbReference>
<name>A0A9X1YTB5_9BURK</name>
<evidence type="ECO:0000313" key="3">
    <source>
        <dbReference type="EMBL" id="MCK9689496.1"/>
    </source>
</evidence>
<dbReference type="PROSITE" id="PS50883">
    <property type="entry name" value="EAL"/>
    <property type="match status" value="1"/>
</dbReference>
<dbReference type="Pfam" id="PF00563">
    <property type="entry name" value="EAL"/>
    <property type="match status" value="1"/>
</dbReference>
<keyword evidence="4" id="KW-1185">Reference proteome</keyword>
<dbReference type="Gene3D" id="3.20.20.450">
    <property type="entry name" value="EAL domain"/>
    <property type="match status" value="1"/>
</dbReference>
<gene>
    <name evidence="3" type="ORF">LPC04_27575</name>
</gene>
<evidence type="ECO:0000313" key="4">
    <source>
        <dbReference type="Proteomes" id="UP001139353"/>
    </source>
</evidence>
<dbReference type="CDD" id="cd01948">
    <property type="entry name" value="EAL"/>
    <property type="match status" value="1"/>
</dbReference>
<feature type="domain" description="EAL" evidence="2">
    <location>
        <begin position="10"/>
        <end position="268"/>
    </location>
</feature>
<organism evidence="3 4">
    <name type="scientific">Scleromatobacter humisilvae</name>
    <dbReference type="NCBI Taxonomy" id="2897159"/>
    <lineage>
        <taxon>Bacteria</taxon>
        <taxon>Pseudomonadati</taxon>
        <taxon>Pseudomonadota</taxon>
        <taxon>Betaproteobacteria</taxon>
        <taxon>Burkholderiales</taxon>
        <taxon>Sphaerotilaceae</taxon>
        <taxon>Scleromatobacter</taxon>
    </lineage>
</organism>
<dbReference type="Proteomes" id="UP001139353">
    <property type="component" value="Unassembled WGS sequence"/>
</dbReference>
<comment type="caution">
    <text evidence="3">The sequence shown here is derived from an EMBL/GenBank/DDBJ whole genome shotgun (WGS) entry which is preliminary data.</text>
</comment>
<protein>
    <submittedName>
        <fullName evidence="3">EAL domain-containing protein</fullName>
    </submittedName>
</protein>
<dbReference type="InterPro" id="IPR001633">
    <property type="entry name" value="EAL_dom"/>
</dbReference>
<dbReference type="PANTHER" id="PTHR33121">
    <property type="entry name" value="CYCLIC DI-GMP PHOSPHODIESTERASE PDEF"/>
    <property type="match status" value="1"/>
</dbReference>
<dbReference type="InterPro" id="IPR035919">
    <property type="entry name" value="EAL_sf"/>
</dbReference>
<sequence>MTAVPDARPDAPLPKPAATGMGTTSEYGPYRLASHFQPIYSLTHHRAVGHEALLRATTLATGAPVAPMELFADAASDEARIALDRAALLQHLAAYAGRDADEWLFLNMHPRSLADPSGPSIRQIDDTLARHGLRPGQVVIEVLESSLPDDADFDHRVDELRELGCLVSLDDFGAGHSNFDRVFRLRPEIVKLDRSVVVRAEVDAHARRIASQMVSLLHECGCLVLMEGIETDEGAYTALRCDVDFVQGYHFGRPGPELAGITGLHALRAAWDRFDRQSASDDRLWQEQMSPYKQSIELASVLLAGGASMDEACRRFLSQPGSDMCYLLDKQGRQVVGNAFRDGFSQQQLESVERFAPLHDTRQARWSRRAYFRGAEASPNIAQVTRPYMTLQGSRMCFTVSIQFDMGGRTLVLCGDASL</sequence>
<evidence type="ECO:0000256" key="1">
    <source>
        <dbReference type="SAM" id="MobiDB-lite"/>
    </source>
</evidence>
<dbReference type="AlphaFoldDB" id="A0A9X1YTB5"/>
<dbReference type="InterPro" id="IPR050706">
    <property type="entry name" value="Cyclic-di-GMP_PDE-like"/>
</dbReference>
<feature type="region of interest" description="Disordered" evidence="1">
    <location>
        <begin position="1"/>
        <end position="24"/>
    </location>
</feature>
<dbReference type="EMBL" id="JAJLJH010000015">
    <property type="protein sequence ID" value="MCK9689496.1"/>
    <property type="molecule type" value="Genomic_DNA"/>
</dbReference>